<evidence type="ECO:0000313" key="3">
    <source>
        <dbReference type="Proteomes" id="UP000539953"/>
    </source>
</evidence>
<dbReference type="InterPro" id="IPR044717">
    <property type="entry name" value="NIC1"/>
</dbReference>
<keyword evidence="3" id="KW-1185">Reference proteome</keyword>
<comment type="caution">
    <text evidence="2">The sequence shown here is derived from an EMBL/GenBank/DDBJ whole genome shotgun (WGS) entry which is preliminary data.</text>
</comment>
<dbReference type="PANTHER" id="PTHR47297">
    <property type="match status" value="1"/>
</dbReference>
<feature type="domain" description="Isochorismatase-like" evidence="1">
    <location>
        <begin position="21"/>
        <end position="184"/>
    </location>
</feature>
<dbReference type="Proteomes" id="UP000539953">
    <property type="component" value="Unassembled WGS sequence"/>
</dbReference>
<organism evidence="2 3">
    <name type="scientific">Catenisphaera adipataccumulans</name>
    <dbReference type="NCBI Taxonomy" id="700500"/>
    <lineage>
        <taxon>Bacteria</taxon>
        <taxon>Bacillati</taxon>
        <taxon>Bacillota</taxon>
        <taxon>Erysipelotrichia</taxon>
        <taxon>Erysipelotrichales</taxon>
        <taxon>Erysipelotrichaceae</taxon>
        <taxon>Catenisphaera</taxon>
    </lineage>
</organism>
<name>A0A7W8CXV7_9FIRM</name>
<dbReference type="InterPro" id="IPR000868">
    <property type="entry name" value="Isochorismatase-like_dom"/>
</dbReference>
<evidence type="ECO:0000259" key="1">
    <source>
        <dbReference type="Pfam" id="PF00857"/>
    </source>
</evidence>
<dbReference type="InterPro" id="IPR036380">
    <property type="entry name" value="Isochorismatase-like_sf"/>
</dbReference>
<dbReference type="SUPFAM" id="SSF52499">
    <property type="entry name" value="Isochorismatase-like hydrolases"/>
    <property type="match status" value="1"/>
</dbReference>
<dbReference type="Pfam" id="PF00857">
    <property type="entry name" value="Isochorismatase"/>
    <property type="match status" value="1"/>
</dbReference>
<proteinExistence type="predicted"/>
<dbReference type="GO" id="GO:0008936">
    <property type="term" value="F:nicotinamidase activity"/>
    <property type="evidence" value="ECO:0007669"/>
    <property type="project" value="InterPro"/>
</dbReference>
<protein>
    <submittedName>
        <fullName evidence="2">Nicotinamidase-related amidase</fullName>
    </submittedName>
</protein>
<accession>A0A7W8CXV7</accession>
<dbReference type="GO" id="GO:0019365">
    <property type="term" value="P:pyridine nucleotide salvage"/>
    <property type="evidence" value="ECO:0007669"/>
    <property type="project" value="InterPro"/>
</dbReference>
<dbReference type="CDD" id="cd00431">
    <property type="entry name" value="cysteine_hydrolases"/>
    <property type="match status" value="1"/>
</dbReference>
<dbReference type="RefSeq" id="WP_183326772.1">
    <property type="nucleotide sequence ID" value="NZ_JACHHK010000001.1"/>
</dbReference>
<dbReference type="AlphaFoldDB" id="A0A7W8CXV7"/>
<dbReference type="Gene3D" id="3.40.50.850">
    <property type="entry name" value="Isochorismatase-like"/>
    <property type="match status" value="1"/>
</dbReference>
<evidence type="ECO:0000313" key="2">
    <source>
        <dbReference type="EMBL" id="MBB5182267.1"/>
    </source>
</evidence>
<sequence length="201" mass="22505">MARLKQDTWQPLAIDEIKDPIIFVVDMVNGFVKEGALHDQEIARLIPAQQAVLKTLACRNVFVCDSHPPRTREFESYPPHCMIGTKEAEVVDELQPLIKYVLRKNSTNTFTAPAFEEYLDGGLDAYQDVIIMGCCTDLCILQFALSLQAWLNEHNKSGMRVIVPVDCVDTFDSPEHSAMFWNDAALQNMAANGICVVSSIK</sequence>
<reference evidence="2 3" key="1">
    <citation type="submission" date="2020-08" db="EMBL/GenBank/DDBJ databases">
        <title>Genomic Encyclopedia of Type Strains, Phase IV (KMG-IV): sequencing the most valuable type-strain genomes for metagenomic binning, comparative biology and taxonomic classification.</title>
        <authorList>
            <person name="Goeker M."/>
        </authorList>
    </citation>
    <scope>NUCLEOTIDE SEQUENCE [LARGE SCALE GENOMIC DNA]</scope>
    <source>
        <strain evidence="2 3">DSM 25799</strain>
    </source>
</reference>
<dbReference type="EMBL" id="JACHHK010000001">
    <property type="protein sequence ID" value="MBB5182267.1"/>
    <property type="molecule type" value="Genomic_DNA"/>
</dbReference>
<gene>
    <name evidence="2" type="ORF">HNQ47_000270</name>
</gene>
<dbReference type="PANTHER" id="PTHR47297:SF2">
    <property type="entry name" value="OS02G0606800 PROTEIN"/>
    <property type="match status" value="1"/>
</dbReference>